<feature type="compositionally biased region" description="Polar residues" evidence="2">
    <location>
        <begin position="212"/>
        <end position="222"/>
    </location>
</feature>
<name>A0A0V1MTV0_9BILA</name>
<protein>
    <recommendedName>
        <fullName evidence="3">CCHC-type domain-containing protein</fullName>
    </recommendedName>
</protein>
<reference evidence="4 5" key="1">
    <citation type="submission" date="2015-01" db="EMBL/GenBank/DDBJ databases">
        <title>Evolution of Trichinella species and genotypes.</title>
        <authorList>
            <person name="Korhonen P.K."/>
            <person name="Edoardo P."/>
            <person name="Giuseppe L.R."/>
            <person name="Gasser R.B."/>
        </authorList>
    </citation>
    <scope>NUCLEOTIDE SEQUENCE [LARGE SCALE GENOMIC DNA]</scope>
    <source>
        <strain evidence="4">ISS1980</strain>
    </source>
</reference>
<dbReference type="PANTHER" id="PTHR47331">
    <property type="entry name" value="PHD-TYPE DOMAIN-CONTAINING PROTEIN"/>
    <property type="match status" value="1"/>
</dbReference>
<feature type="region of interest" description="Disordered" evidence="2">
    <location>
        <begin position="204"/>
        <end position="238"/>
    </location>
</feature>
<feature type="compositionally biased region" description="Basic and acidic residues" evidence="2">
    <location>
        <begin position="223"/>
        <end position="238"/>
    </location>
</feature>
<comment type="caution">
    <text evidence="4">The sequence shown here is derived from an EMBL/GenBank/DDBJ whole genome shotgun (WGS) entry which is preliminary data.</text>
</comment>
<evidence type="ECO:0000313" key="4">
    <source>
        <dbReference type="EMBL" id="KRZ74965.1"/>
    </source>
</evidence>
<dbReference type="Proteomes" id="UP000054843">
    <property type="component" value="Unassembled WGS sequence"/>
</dbReference>
<dbReference type="GO" id="GO:0008270">
    <property type="term" value="F:zinc ion binding"/>
    <property type="evidence" value="ECO:0007669"/>
    <property type="project" value="UniProtKB-KW"/>
</dbReference>
<evidence type="ECO:0000256" key="1">
    <source>
        <dbReference type="PROSITE-ProRule" id="PRU00047"/>
    </source>
</evidence>
<sequence length="545" mass="60035">MSVDDGNGDSVINAKEPECQEGITVDTVVTSQRGVVSDQVVVCRCLEDCFQCETVSTLDLVSIDSYRDGSQCNTVKVGSSNVIDFPAFQYEKRYSPLRSRASESVDFARHILVLRAGVVVISKEKSSQFNTRSQSGSIHHESRDFDASHPDDIRELLEEVMAFRDKALEVQLQLEEALKGEERDQEATQWYALNERIQMARREARAKIRQMEGSSSDGSARSNDLDPRNNSKPKANERLPELKMPVFSGKVIDFPAFWDRFQGSVHSRTDLDDTSKFAYLLSSLSGEALAASRFGRKDAIVREHVKAIWNAKPCSDSGSGTQALIDEIQRHLRCLSALGKDPSTGEMTASEAFLPLLAERFPEEIRLAWDIHVQSASGVKRDLRVSRIRSDPDDSEMRSGCDLRRRTSRQVGRVEAARTRIRSSGAAPNTTNGTTGRKVATTVLHTAVSSSCPICNGGHDVASCEEFLKAKVHTRSRMAARCKLCFRCLQSGHRAKACKVGRKCTVSGCGGSHHRLLHRSQSPSPDQTPDALKSRGCMLIAGGGA</sequence>
<organism evidence="4 5">
    <name type="scientific">Trichinella papuae</name>
    <dbReference type="NCBI Taxonomy" id="268474"/>
    <lineage>
        <taxon>Eukaryota</taxon>
        <taxon>Metazoa</taxon>
        <taxon>Ecdysozoa</taxon>
        <taxon>Nematoda</taxon>
        <taxon>Enoplea</taxon>
        <taxon>Dorylaimia</taxon>
        <taxon>Trichinellida</taxon>
        <taxon>Trichinellidae</taxon>
        <taxon>Trichinella</taxon>
    </lineage>
</organism>
<evidence type="ECO:0000256" key="2">
    <source>
        <dbReference type="SAM" id="MobiDB-lite"/>
    </source>
</evidence>
<keyword evidence="1" id="KW-0479">Metal-binding</keyword>
<dbReference type="GO" id="GO:0003676">
    <property type="term" value="F:nucleic acid binding"/>
    <property type="evidence" value="ECO:0007669"/>
    <property type="project" value="InterPro"/>
</dbReference>
<dbReference type="EMBL" id="JYDO01000043">
    <property type="protein sequence ID" value="KRZ74965.1"/>
    <property type="molecule type" value="Genomic_DNA"/>
</dbReference>
<feature type="compositionally biased region" description="Basic and acidic residues" evidence="2">
    <location>
        <begin position="138"/>
        <end position="149"/>
    </location>
</feature>
<dbReference type="AlphaFoldDB" id="A0A0V1MTV0"/>
<dbReference type="InterPro" id="IPR001878">
    <property type="entry name" value="Znf_CCHC"/>
</dbReference>
<evidence type="ECO:0000313" key="5">
    <source>
        <dbReference type="Proteomes" id="UP000054843"/>
    </source>
</evidence>
<gene>
    <name evidence="4" type="ORF">T10_5193</name>
</gene>
<dbReference type="InterPro" id="IPR005312">
    <property type="entry name" value="DUF1759"/>
</dbReference>
<keyword evidence="5" id="KW-1185">Reference proteome</keyword>
<accession>A0A0V1MTV0</accession>
<keyword evidence="1" id="KW-0863">Zinc-finger</keyword>
<dbReference type="Pfam" id="PF03564">
    <property type="entry name" value="DUF1759"/>
    <property type="match status" value="1"/>
</dbReference>
<proteinExistence type="predicted"/>
<feature type="region of interest" description="Disordered" evidence="2">
    <location>
        <begin position="130"/>
        <end position="149"/>
    </location>
</feature>
<keyword evidence="1" id="KW-0862">Zinc</keyword>
<feature type="domain" description="CCHC-type" evidence="3">
    <location>
        <begin position="485"/>
        <end position="499"/>
    </location>
</feature>
<evidence type="ECO:0000259" key="3">
    <source>
        <dbReference type="PROSITE" id="PS50158"/>
    </source>
</evidence>
<dbReference type="OrthoDB" id="5846374at2759"/>
<dbReference type="PROSITE" id="PS50158">
    <property type="entry name" value="ZF_CCHC"/>
    <property type="match status" value="1"/>
</dbReference>